<dbReference type="Proteomes" id="UP001180724">
    <property type="component" value="Unassembled WGS sequence"/>
</dbReference>
<keyword evidence="2" id="KW-1133">Transmembrane helix</keyword>
<keyword evidence="2" id="KW-0812">Transmembrane</keyword>
<organism evidence="3 4">
    <name type="scientific">Streptomyces lancefieldiae</name>
    <dbReference type="NCBI Taxonomy" id="3075520"/>
    <lineage>
        <taxon>Bacteria</taxon>
        <taxon>Bacillati</taxon>
        <taxon>Actinomycetota</taxon>
        <taxon>Actinomycetes</taxon>
        <taxon>Kitasatosporales</taxon>
        <taxon>Streptomycetaceae</taxon>
        <taxon>Streptomyces</taxon>
    </lineage>
</organism>
<proteinExistence type="predicted"/>
<gene>
    <name evidence="3" type="ORF">RM812_33890</name>
</gene>
<evidence type="ECO:0000313" key="4">
    <source>
        <dbReference type="Proteomes" id="UP001180724"/>
    </source>
</evidence>
<sequence>MAAEQHPGGYDALMAAITGEPLPPDAGADAEAEYRSAAADVTLLREQLDVLGRALGEPPPAPDAGGAARRTPAHRPRRRPPRLALGVLAAACAGVVVTGLGWLVVQGESAREDAASDSAAAGGKGADSAESGAVAFGSPRYLACARLVTEGTVTGAEPVPGETGQHRITLDVTRSYKPEERPAKGGERITFVLDDGTARLAEGDHALIGVPLYGDTPDAVITGEEAVAAERARVTAALPESRTLTCD</sequence>
<accession>A0ABU3B1I9</accession>
<feature type="region of interest" description="Disordered" evidence="1">
    <location>
        <begin position="53"/>
        <end position="79"/>
    </location>
</feature>
<name>A0ABU3B1I9_9ACTN</name>
<keyword evidence="4" id="KW-1185">Reference proteome</keyword>
<reference evidence="3" key="1">
    <citation type="submission" date="2024-05" db="EMBL/GenBank/DDBJ databases">
        <title>30 novel species of actinomycetes from the DSMZ collection.</title>
        <authorList>
            <person name="Nouioui I."/>
        </authorList>
    </citation>
    <scope>NUCLEOTIDE SEQUENCE</scope>
    <source>
        <strain evidence="3">DSM 40712</strain>
    </source>
</reference>
<evidence type="ECO:0000256" key="1">
    <source>
        <dbReference type="SAM" id="MobiDB-lite"/>
    </source>
</evidence>
<dbReference type="EMBL" id="JAVRFH010000054">
    <property type="protein sequence ID" value="MDT0615148.1"/>
    <property type="molecule type" value="Genomic_DNA"/>
</dbReference>
<evidence type="ECO:0000313" key="3">
    <source>
        <dbReference type="EMBL" id="MDT0615148.1"/>
    </source>
</evidence>
<comment type="caution">
    <text evidence="3">The sequence shown here is derived from an EMBL/GenBank/DDBJ whole genome shotgun (WGS) entry which is preliminary data.</text>
</comment>
<keyword evidence="2" id="KW-0472">Membrane</keyword>
<feature type="transmembrane region" description="Helical" evidence="2">
    <location>
        <begin position="83"/>
        <end position="105"/>
    </location>
</feature>
<protein>
    <submittedName>
        <fullName evidence="3">Uncharacterized protein</fullName>
    </submittedName>
</protein>
<evidence type="ECO:0000256" key="2">
    <source>
        <dbReference type="SAM" id="Phobius"/>
    </source>
</evidence>
<dbReference type="RefSeq" id="WP_311581839.1">
    <property type="nucleotide sequence ID" value="NZ_JAVRFH010000054.1"/>
</dbReference>